<evidence type="ECO:0000313" key="5">
    <source>
        <dbReference type="Proteomes" id="UP001524642"/>
    </source>
</evidence>
<dbReference type="InterPro" id="IPR015919">
    <property type="entry name" value="Cadherin-like_sf"/>
</dbReference>
<feature type="region of interest" description="Disordered" evidence="3">
    <location>
        <begin position="41"/>
        <end position="79"/>
    </location>
</feature>
<comment type="subcellular location">
    <subcellularLocation>
        <location evidence="1">Secreted</location>
    </subcellularLocation>
</comment>
<dbReference type="InterPro" id="IPR050557">
    <property type="entry name" value="RTX_toxin/Mannuronan_C5-epim"/>
</dbReference>
<sequence>MPRRRLDGTLADDLINASDLPADSYAFSRLDQGNDRFLGSSQDDLVAGGAGDDTLRGAGGNDRLDGNEGNDRLDGGDGADRLFGGAGEDRLLGGSGDDVLNGGAGDDRLSGGTGDDVLILDFADGRTGKDVLDGGDGQDELRLVMTRAEWLDFVAQVDIPRLTTDLANGAIVFSRHLGALVRGFESIKVVVDGVGVPTNDDPVTAQPDFATVTAGDTVSLDVLANDQVPDLVSALSVISRLPRGTATFAPDDTLTFATGADFAFLRQDATFDVPVFYIVRDTDGDFGTALATIRVTGVNDAPTGITLAPQSAVDGTAGPGGQRIGTVVVADPDQGDKAVITVDDARFEIRGDTLYLRQGQALDAATEPTVALHLTATDLGGLSVSSDITLTVEHPGQGGFNIERVGTYEIFSGRGEPTLNTFVRDTGLTPVTLHTLSAVELARVDAVFVTNMSASNNSEFTLAQPTLEAWVRDGGVLFVHGSTGLSAPHNLPGGEGMDVRYKTGGQIEVVDDDGPIAQGPFGVVTDTSLDVENSRQFPYTPVASIRADAEIILTTELPTEAVTYGYRLGEGAVVYSTLSVASYLWGFGSPTMNEAVKIYAENLLAAFTNGGDVFA</sequence>
<dbReference type="Pfam" id="PF17963">
    <property type="entry name" value="Big_9"/>
    <property type="match status" value="1"/>
</dbReference>
<dbReference type="PROSITE" id="PS00330">
    <property type="entry name" value="HEMOLYSIN_CALCIUM"/>
    <property type="match status" value="3"/>
</dbReference>
<comment type="caution">
    <text evidence="4">The sequence shown here is derived from an EMBL/GenBank/DDBJ whole genome shotgun (WGS) entry which is preliminary data.</text>
</comment>
<evidence type="ECO:0008006" key="6">
    <source>
        <dbReference type="Google" id="ProtNLM"/>
    </source>
</evidence>
<feature type="compositionally biased region" description="Basic and acidic residues" evidence="3">
    <location>
        <begin position="62"/>
        <end position="79"/>
    </location>
</feature>
<dbReference type="Pfam" id="PF00353">
    <property type="entry name" value="HemolysinCabind"/>
    <property type="match status" value="3"/>
</dbReference>
<evidence type="ECO:0000256" key="2">
    <source>
        <dbReference type="ARBA" id="ARBA00022525"/>
    </source>
</evidence>
<dbReference type="InterPro" id="IPR001343">
    <property type="entry name" value="Hemolysn_Ca-bd"/>
</dbReference>
<dbReference type="InterPro" id="IPR029062">
    <property type="entry name" value="Class_I_gatase-like"/>
</dbReference>
<evidence type="ECO:0000256" key="3">
    <source>
        <dbReference type="SAM" id="MobiDB-lite"/>
    </source>
</evidence>
<keyword evidence="5" id="KW-1185">Reference proteome</keyword>
<proteinExistence type="predicted"/>
<accession>A0ABT1XC67</accession>
<dbReference type="RefSeq" id="WP_257719371.1">
    <property type="nucleotide sequence ID" value="NZ_JANJOU010000040.1"/>
</dbReference>
<protein>
    <recommendedName>
        <fullName evidence="6">Tandem-95 repeat protein</fullName>
    </recommendedName>
</protein>
<reference evidence="4 5" key="1">
    <citation type="submission" date="2022-06" db="EMBL/GenBank/DDBJ databases">
        <title>Roseomonas CN29.</title>
        <authorList>
            <person name="Cheng Y."/>
            <person name="He X."/>
        </authorList>
    </citation>
    <scope>NUCLEOTIDE SEQUENCE [LARGE SCALE GENOMIC DNA]</scope>
    <source>
        <strain evidence="4 5">CN29</strain>
    </source>
</reference>
<evidence type="ECO:0000256" key="1">
    <source>
        <dbReference type="ARBA" id="ARBA00004613"/>
    </source>
</evidence>
<gene>
    <name evidence="4" type="ORF">NRP21_27100</name>
</gene>
<dbReference type="Gene3D" id="2.60.40.60">
    <property type="entry name" value="Cadherins"/>
    <property type="match status" value="1"/>
</dbReference>
<keyword evidence="2" id="KW-0964">Secreted</keyword>
<dbReference type="PRINTS" id="PR00313">
    <property type="entry name" value="CABNDNGRPT"/>
</dbReference>
<dbReference type="EMBL" id="JANJOU010000040">
    <property type="protein sequence ID" value="MCR0985725.1"/>
    <property type="molecule type" value="Genomic_DNA"/>
</dbReference>
<dbReference type="Gene3D" id="2.150.10.10">
    <property type="entry name" value="Serralysin-like metalloprotease, C-terminal"/>
    <property type="match status" value="2"/>
</dbReference>
<dbReference type="SUPFAM" id="SSF49313">
    <property type="entry name" value="Cadherin-like"/>
    <property type="match status" value="1"/>
</dbReference>
<name>A0ABT1XC67_9PROT</name>
<dbReference type="SUPFAM" id="SSF52317">
    <property type="entry name" value="Class I glutamine amidotransferase-like"/>
    <property type="match status" value="1"/>
</dbReference>
<evidence type="ECO:0000313" key="4">
    <source>
        <dbReference type="EMBL" id="MCR0985725.1"/>
    </source>
</evidence>
<dbReference type="InterPro" id="IPR011049">
    <property type="entry name" value="Serralysin-like_metalloprot_C"/>
</dbReference>
<dbReference type="PANTHER" id="PTHR38340:SF1">
    <property type="entry name" value="S-LAYER PROTEIN"/>
    <property type="match status" value="1"/>
</dbReference>
<dbReference type="CDD" id="cd11304">
    <property type="entry name" value="Cadherin_repeat"/>
    <property type="match status" value="1"/>
</dbReference>
<dbReference type="SUPFAM" id="SSF51120">
    <property type="entry name" value="beta-Roll"/>
    <property type="match status" value="1"/>
</dbReference>
<dbReference type="InterPro" id="IPR018511">
    <property type="entry name" value="Hemolysin-typ_Ca-bd_CS"/>
</dbReference>
<dbReference type="Proteomes" id="UP001524642">
    <property type="component" value="Unassembled WGS sequence"/>
</dbReference>
<organism evidence="4 5">
    <name type="scientific">Roseomonas populi</name>
    <dbReference type="NCBI Taxonomy" id="3121582"/>
    <lineage>
        <taxon>Bacteria</taxon>
        <taxon>Pseudomonadati</taxon>
        <taxon>Pseudomonadota</taxon>
        <taxon>Alphaproteobacteria</taxon>
        <taxon>Acetobacterales</taxon>
        <taxon>Roseomonadaceae</taxon>
        <taxon>Roseomonas</taxon>
    </lineage>
</organism>
<dbReference type="PANTHER" id="PTHR38340">
    <property type="entry name" value="S-LAYER PROTEIN"/>
    <property type="match status" value="1"/>
</dbReference>